<dbReference type="FunFam" id="3.30.360.10:FF:000001">
    <property type="entry name" value="Glyceraldehyde-3-phosphate dehydrogenase"/>
    <property type="match status" value="1"/>
</dbReference>
<dbReference type="SUPFAM" id="SSF55347">
    <property type="entry name" value="Glyceraldehyde-3-phosphate dehydrogenase-like, C-terminal domain"/>
    <property type="match status" value="1"/>
</dbReference>
<dbReference type="GO" id="GO:0051287">
    <property type="term" value="F:NAD binding"/>
    <property type="evidence" value="ECO:0007669"/>
    <property type="project" value="InterPro"/>
</dbReference>
<dbReference type="InterPro" id="IPR020830">
    <property type="entry name" value="GlycerAld_3-P_DH_AS"/>
</dbReference>
<dbReference type="Pfam" id="PF00044">
    <property type="entry name" value="Gp_dh_N"/>
    <property type="match status" value="1"/>
</dbReference>
<keyword evidence="6 11" id="KW-0520">NAD</keyword>
<dbReference type="InterPro" id="IPR036291">
    <property type="entry name" value="NAD(P)-bd_dom_sf"/>
</dbReference>
<evidence type="ECO:0000256" key="2">
    <source>
        <dbReference type="ARBA" id="ARBA00004869"/>
    </source>
</evidence>
<feature type="binding site" evidence="10">
    <location>
        <position position="232"/>
    </location>
    <ligand>
        <name>D-glyceraldehyde 3-phosphate</name>
        <dbReference type="ChEBI" id="CHEBI:59776"/>
    </ligand>
</feature>
<dbReference type="InterPro" id="IPR020828">
    <property type="entry name" value="GlycerAld_3-P_DH_NAD(P)-bd"/>
</dbReference>
<keyword evidence="11" id="KW-0547">Nucleotide-binding</keyword>
<comment type="similarity">
    <text evidence="3 13">Belongs to the glyceraldehyde-3-phosphate dehydrogenase family.</text>
</comment>
<comment type="caution">
    <text evidence="16">The sequence shown here is derived from an EMBL/GenBank/DDBJ whole genome shotgun (WGS) entry which is preliminary data.</text>
</comment>
<dbReference type="InterPro" id="IPR006424">
    <property type="entry name" value="Glyceraldehyde-3-P_DH_1"/>
</dbReference>
<comment type="pathway">
    <text evidence="2">Carbohydrate degradation; glycolysis; pyruvate from D-glyceraldehyde 3-phosphate: step 1/5.</text>
</comment>
<dbReference type="SMART" id="SM00846">
    <property type="entry name" value="Gp_dh_N"/>
    <property type="match status" value="1"/>
</dbReference>
<evidence type="ECO:0000256" key="8">
    <source>
        <dbReference type="ARBA" id="ARBA00047698"/>
    </source>
</evidence>
<dbReference type="InterPro" id="IPR020831">
    <property type="entry name" value="GlycerAld/Erythrose_P_DH"/>
</dbReference>
<dbReference type="PROSITE" id="PS00071">
    <property type="entry name" value="GAPDH"/>
    <property type="match status" value="1"/>
</dbReference>
<dbReference type="Pfam" id="PF02800">
    <property type="entry name" value="Gp_dh_C"/>
    <property type="match status" value="1"/>
</dbReference>
<evidence type="ECO:0000313" key="17">
    <source>
        <dbReference type="Proteomes" id="UP000657918"/>
    </source>
</evidence>
<feature type="domain" description="Glyceraldehyde 3-phosphate dehydrogenase NAD(P) binding" evidence="15">
    <location>
        <begin position="60"/>
        <end position="202"/>
    </location>
</feature>
<feature type="binding site" evidence="11">
    <location>
        <begin position="69"/>
        <end position="70"/>
    </location>
    <ligand>
        <name>NAD(+)</name>
        <dbReference type="ChEBI" id="CHEBI:57540"/>
    </ligand>
</feature>
<evidence type="ECO:0000256" key="10">
    <source>
        <dbReference type="PIRSR" id="PIRSR000149-2"/>
    </source>
</evidence>
<sequence length="386" mass="42058">MDRAQVGVGPWTYGPSPYIVVECRTERDQATSLVISATRFNSPTVFSACLGFYRIIMGKIKIGINGFGRIGRLVARVALQRDDVELVAVNDPFITTDYMTYMFKYDTVHGQWKHHELKVKDSKTLLFGEKNPEEIPWGETGADYIVESTGVFTDKDKAAAHLKGGAKKVIISAPSKDAPMFVMGVNEKSYTPDLNIVSNASCTTNCLAPLAKVIHDRFGIIEGLMTTVHSITATQKTVDGPSAKDWRGGRAASFNIIPSSTGAAKAVGKVLPALNGKLTGMAFRVPTVDVSVVDLTVRLEKAAKYDDIKAAIKEESEGKMKGILGYTDEDLVSTDFIGDNRSSIFDAKAGIALNDNYVKLVAWYDNEWGYSTRVVDLITYIASVSA</sequence>
<proteinExistence type="inferred from homology"/>
<evidence type="ECO:0000256" key="5">
    <source>
        <dbReference type="ARBA" id="ARBA00023002"/>
    </source>
</evidence>
<name>A0A835MPI9_9ROSI</name>
<dbReference type="PANTHER" id="PTHR10836">
    <property type="entry name" value="GLYCERALDEHYDE 3-PHOSPHATE DEHYDROGENASE"/>
    <property type="match status" value="1"/>
</dbReference>
<dbReference type="GO" id="GO:0005829">
    <property type="term" value="C:cytosol"/>
    <property type="evidence" value="ECO:0007669"/>
    <property type="project" value="TreeGrafter"/>
</dbReference>
<comment type="subcellular location">
    <subcellularLocation>
        <location evidence="1">Cytoplasm</location>
    </subcellularLocation>
</comment>
<feature type="site" description="Activates thiol group during catalysis" evidence="12">
    <location>
        <position position="229"/>
    </location>
</feature>
<dbReference type="FunFam" id="3.40.50.720:FF:000020">
    <property type="entry name" value="Glyceraldehyde-3-phosphate dehydrogenase"/>
    <property type="match status" value="1"/>
</dbReference>
<dbReference type="InterPro" id="IPR020829">
    <property type="entry name" value="GlycerAld_3-P_DH_cat"/>
</dbReference>
<accession>A0A835MPI9</accession>
<reference evidence="16 17" key="1">
    <citation type="submission" date="2020-10" db="EMBL/GenBank/DDBJ databases">
        <title>Plant Genome Project.</title>
        <authorList>
            <person name="Zhang R.-G."/>
        </authorList>
    </citation>
    <scope>NUCLEOTIDE SEQUENCE [LARGE SCALE GENOMIC DNA]</scope>
    <source>
        <strain evidence="16">FAFU-HL-1</strain>
        <tissue evidence="16">Leaf</tissue>
    </source>
</reference>
<gene>
    <name evidence="16" type="ORF">SADUNF_Sadunf12G0072100</name>
</gene>
<keyword evidence="5 14" id="KW-0560">Oxidoreductase</keyword>
<dbReference type="Gene3D" id="3.40.50.720">
    <property type="entry name" value="NAD(P)-binding Rossmann-like Domain"/>
    <property type="match status" value="1"/>
</dbReference>
<keyword evidence="7" id="KW-0324">Glycolysis</keyword>
<feature type="binding site" evidence="11">
    <location>
        <position position="91"/>
    </location>
    <ligand>
        <name>NAD(+)</name>
        <dbReference type="ChEBI" id="CHEBI:57540"/>
    </ligand>
</feature>
<evidence type="ECO:0000256" key="1">
    <source>
        <dbReference type="ARBA" id="ARBA00004496"/>
    </source>
</evidence>
<feature type="binding site" evidence="11">
    <location>
        <position position="172"/>
    </location>
    <ligand>
        <name>NAD(+)</name>
        <dbReference type="ChEBI" id="CHEBI:57540"/>
    </ligand>
</feature>
<dbReference type="GO" id="GO:0004365">
    <property type="term" value="F:glyceraldehyde-3-phosphate dehydrogenase (NAD+) (phosphorylating) activity"/>
    <property type="evidence" value="ECO:0007669"/>
    <property type="project" value="UniProtKB-EC"/>
</dbReference>
<evidence type="ECO:0000256" key="14">
    <source>
        <dbReference type="RuleBase" id="RU361160"/>
    </source>
</evidence>
<dbReference type="PANTHER" id="PTHR10836:SF132">
    <property type="entry name" value="GLYCERALDEHYDE-3-PHOSPHATE DEHYDROGENASE"/>
    <property type="match status" value="1"/>
</dbReference>
<evidence type="ECO:0000256" key="6">
    <source>
        <dbReference type="ARBA" id="ARBA00023027"/>
    </source>
</evidence>
<dbReference type="PIRSF" id="PIRSF000149">
    <property type="entry name" value="GAP_DH"/>
    <property type="match status" value="1"/>
</dbReference>
<evidence type="ECO:0000256" key="13">
    <source>
        <dbReference type="RuleBase" id="RU000397"/>
    </source>
</evidence>
<dbReference type="SUPFAM" id="SSF51735">
    <property type="entry name" value="NAD(P)-binding Rossmann-fold domains"/>
    <property type="match status" value="1"/>
</dbReference>
<dbReference type="GO" id="GO:0006006">
    <property type="term" value="P:glucose metabolic process"/>
    <property type="evidence" value="ECO:0007669"/>
    <property type="project" value="InterPro"/>
</dbReference>
<feature type="binding site" evidence="11">
    <location>
        <position position="366"/>
    </location>
    <ligand>
        <name>NAD(+)</name>
        <dbReference type="ChEBI" id="CHEBI:57540"/>
    </ligand>
</feature>
<dbReference type="CDD" id="cd18126">
    <property type="entry name" value="GAPDH_I_C"/>
    <property type="match status" value="1"/>
</dbReference>
<feature type="binding site" evidence="10">
    <location>
        <begin position="261"/>
        <end position="262"/>
    </location>
    <ligand>
        <name>D-glyceraldehyde 3-phosphate</name>
        <dbReference type="ChEBI" id="CHEBI:59776"/>
    </ligand>
</feature>
<feature type="binding site" evidence="10">
    <location>
        <begin position="201"/>
        <end position="203"/>
    </location>
    <ligand>
        <name>D-glyceraldehyde 3-phosphate</name>
        <dbReference type="ChEBI" id="CHEBI:59776"/>
    </ligand>
</feature>
<evidence type="ECO:0000313" key="16">
    <source>
        <dbReference type="EMBL" id="KAF9671674.1"/>
    </source>
</evidence>
<organism evidence="16 17">
    <name type="scientific">Salix dunnii</name>
    <dbReference type="NCBI Taxonomy" id="1413687"/>
    <lineage>
        <taxon>Eukaryota</taxon>
        <taxon>Viridiplantae</taxon>
        <taxon>Streptophyta</taxon>
        <taxon>Embryophyta</taxon>
        <taxon>Tracheophyta</taxon>
        <taxon>Spermatophyta</taxon>
        <taxon>Magnoliopsida</taxon>
        <taxon>eudicotyledons</taxon>
        <taxon>Gunneridae</taxon>
        <taxon>Pentapetalae</taxon>
        <taxon>rosids</taxon>
        <taxon>fabids</taxon>
        <taxon>Malpighiales</taxon>
        <taxon>Salicaceae</taxon>
        <taxon>Saliceae</taxon>
        <taxon>Salix</taxon>
    </lineage>
</organism>
<evidence type="ECO:0000259" key="15">
    <source>
        <dbReference type="SMART" id="SM00846"/>
    </source>
</evidence>
<dbReference type="GO" id="GO:0050661">
    <property type="term" value="F:NADP binding"/>
    <property type="evidence" value="ECO:0007669"/>
    <property type="project" value="InterPro"/>
</dbReference>
<feature type="binding site" evidence="10">
    <location>
        <position position="284"/>
    </location>
    <ligand>
        <name>D-glyceraldehyde 3-phosphate</name>
        <dbReference type="ChEBI" id="CHEBI:59776"/>
    </ligand>
</feature>
<evidence type="ECO:0000256" key="4">
    <source>
        <dbReference type="ARBA" id="ARBA00022490"/>
    </source>
</evidence>
<dbReference type="GO" id="GO:0006096">
    <property type="term" value="P:glycolytic process"/>
    <property type="evidence" value="ECO:0007669"/>
    <property type="project" value="UniProtKB-KW"/>
</dbReference>
<dbReference type="CDD" id="cd05214">
    <property type="entry name" value="GAPDH_I_N"/>
    <property type="match status" value="1"/>
</dbReference>
<comment type="catalytic activity">
    <reaction evidence="8">
        <text>D-glyceraldehyde 3-phosphate + phosphate + NAD(+) = (2R)-3-phospho-glyceroyl phosphate + NADH + H(+)</text>
        <dbReference type="Rhea" id="RHEA:10300"/>
        <dbReference type="ChEBI" id="CHEBI:15378"/>
        <dbReference type="ChEBI" id="CHEBI:43474"/>
        <dbReference type="ChEBI" id="CHEBI:57540"/>
        <dbReference type="ChEBI" id="CHEBI:57604"/>
        <dbReference type="ChEBI" id="CHEBI:57945"/>
        <dbReference type="ChEBI" id="CHEBI:59776"/>
        <dbReference type="EC" id="1.2.1.12"/>
    </reaction>
</comment>
<dbReference type="Proteomes" id="UP000657918">
    <property type="component" value="Unassembled WGS sequence"/>
</dbReference>
<dbReference type="OrthoDB" id="1152826at2759"/>
<keyword evidence="17" id="KW-1185">Reference proteome</keyword>
<evidence type="ECO:0000256" key="11">
    <source>
        <dbReference type="PIRSR" id="PIRSR000149-3"/>
    </source>
</evidence>
<keyword evidence="4" id="KW-0963">Cytoplasm</keyword>
<protein>
    <recommendedName>
        <fullName evidence="14">Glyceraldehyde-3-phosphate dehydrogenase</fullName>
        <ecNumber evidence="14">1.2.1.-</ecNumber>
    </recommendedName>
</protein>
<evidence type="ECO:0000256" key="9">
    <source>
        <dbReference type="PIRSR" id="PIRSR000149-1"/>
    </source>
</evidence>
<evidence type="ECO:0000256" key="3">
    <source>
        <dbReference type="ARBA" id="ARBA00007406"/>
    </source>
</evidence>
<dbReference type="Gene3D" id="3.30.360.10">
    <property type="entry name" value="Dihydrodipicolinate Reductase, domain 2"/>
    <property type="match status" value="1"/>
</dbReference>
<dbReference type="EC" id="1.2.1.-" evidence="14"/>
<dbReference type="AlphaFoldDB" id="A0A835MPI9"/>
<dbReference type="NCBIfam" id="TIGR01534">
    <property type="entry name" value="GAPDH-I"/>
    <property type="match status" value="1"/>
</dbReference>
<dbReference type="PRINTS" id="PR00078">
    <property type="entry name" value="G3PDHDRGNASE"/>
</dbReference>
<feature type="active site" description="Nucleophile" evidence="9">
    <location>
        <position position="202"/>
    </location>
</feature>
<evidence type="ECO:0000256" key="12">
    <source>
        <dbReference type="PIRSR" id="PIRSR000149-4"/>
    </source>
</evidence>
<evidence type="ECO:0000256" key="7">
    <source>
        <dbReference type="ARBA" id="ARBA00023152"/>
    </source>
</evidence>
<dbReference type="EMBL" id="JADGMS010000012">
    <property type="protein sequence ID" value="KAF9671674.1"/>
    <property type="molecule type" value="Genomic_DNA"/>
</dbReference>
<dbReference type="FunFam" id="3.40.50.720:FF:000636">
    <property type="entry name" value="Glyceraldehyde-3-phosphate dehydrogenase 2, cytosolic"/>
    <property type="match status" value="1"/>
</dbReference>